<dbReference type="PANTHER" id="PTHR43428:SF1">
    <property type="entry name" value="ARSENATE REDUCTASE"/>
    <property type="match status" value="1"/>
</dbReference>
<protein>
    <submittedName>
        <fullName evidence="3">Protein-tyrosine phosphatase, low molecular weight</fullName>
    </submittedName>
</protein>
<dbReference type="Pfam" id="PF01451">
    <property type="entry name" value="LMWPc"/>
    <property type="match status" value="1"/>
</dbReference>
<keyword evidence="1" id="KW-0059">Arsenical resistance</keyword>
<dbReference type="SUPFAM" id="SSF52788">
    <property type="entry name" value="Phosphotyrosine protein phosphatases I"/>
    <property type="match status" value="1"/>
</dbReference>
<evidence type="ECO:0000256" key="1">
    <source>
        <dbReference type="ARBA" id="ARBA00022849"/>
    </source>
</evidence>
<dbReference type="AlphaFoldDB" id="E1RFT7"/>
<reference evidence="3 4" key="1">
    <citation type="journal article" date="2010" name="Stand. Genomic Sci.">
        <title>Complete genome sequence of Methanoplanus petrolearius type strain (SEBR 4847).</title>
        <authorList>
            <person name="Brambilla E."/>
            <person name="Djao O.D."/>
            <person name="Daligault H."/>
            <person name="Lapidus A."/>
            <person name="Lucas S."/>
            <person name="Hammon N."/>
            <person name="Nolan M."/>
            <person name="Tice H."/>
            <person name="Cheng J.F."/>
            <person name="Han C."/>
            <person name="Tapia R."/>
            <person name="Goodwin L."/>
            <person name="Pitluck S."/>
            <person name="Liolios K."/>
            <person name="Ivanova N."/>
            <person name="Mavromatis K."/>
            <person name="Mikhailova N."/>
            <person name="Pati A."/>
            <person name="Chen A."/>
            <person name="Palaniappan K."/>
            <person name="Land M."/>
            <person name="Hauser L."/>
            <person name="Chang Y.J."/>
            <person name="Jeffries C.D."/>
            <person name="Rohde M."/>
            <person name="Spring S."/>
            <person name="Sikorski J."/>
            <person name="Goker M."/>
            <person name="Woyke T."/>
            <person name="Bristow J."/>
            <person name="Eisen J.A."/>
            <person name="Markowitz V."/>
            <person name="Hugenholtz P."/>
            <person name="Kyrpides N.C."/>
            <person name="Klenk H.P."/>
        </authorList>
    </citation>
    <scope>NUCLEOTIDE SEQUENCE [LARGE SCALE GENOMIC DNA]</scope>
    <source>
        <strain evidence="4">DSM 11571 / OCM 486 / SEBR 4847</strain>
    </source>
</reference>
<dbReference type="InterPro" id="IPR036196">
    <property type="entry name" value="Ptyr_pPase_sf"/>
</dbReference>
<gene>
    <name evidence="3" type="ordered locus">Mpet_0315</name>
</gene>
<keyword evidence="4" id="KW-1185">Reference proteome</keyword>
<dbReference type="KEGG" id="mpi:Mpet_0315"/>
<dbReference type="eggNOG" id="arCOG04425">
    <property type="taxonomic scope" value="Archaea"/>
</dbReference>
<dbReference type="GO" id="GO:0046685">
    <property type="term" value="P:response to arsenic-containing substance"/>
    <property type="evidence" value="ECO:0007669"/>
    <property type="project" value="UniProtKB-KW"/>
</dbReference>
<evidence type="ECO:0000259" key="2">
    <source>
        <dbReference type="SMART" id="SM00226"/>
    </source>
</evidence>
<dbReference type="InterPro" id="IPR023485">
    <property type="entry name" value="Ptyr_pPase"/>
</dbReference>
<evidence type="ECO:0000313" key="4">
    <source>
        <dbReference type="Proteomes" id="UP000006565"/>
    </source>
</evidence>
<dbReference type="Gene3D" id="3.40.50.2300">
    <property type="match status" value="1"/>
</dbReference>
<proteinExistence type="predicted"/>
<accession>E1RFT7</accession>
<dbReference type="EMBL" id="CP002117">
    <property type="protein sequence ID" value="ADN35089.1"/>
    <property type="molecule type" value="Genomic_DNA"/>
</dbReference>
<name>E1RFT7_METP4</name>
<evidence type="ECO:0000313" key="3">
    <source>
        <dbReference type="EMBL" id="ADN35089.1"/>
    </source>
</evidence>
<dbReference type="SMART" id="SM00226">
    <property type="entry name" value="LMWPc"/>
    <property type="match status" value="1"/>
</dbReference>
<organism evidence="3 4">
    <name type="scientific">Methanolacinia petrolearia (strain DSM 11571 / OCM 486 / SEBR 4847)</name>
    <name type="common">Methanoplanus petrolearius</name>
    <dbReference type="NCBI Taxonomy" id="679926"/>
    <lineage>
        <taxon>Archaea</taxon>
        <taxon>Methanobacteriati</taxon>
        <taxon>Methanobacteriota</taxon>
        <taxon>Stenosarchaea group</taxon>
        <taxon>Methanomicrobia</taxon>
        <taxon>Methanomicrobiales</taxon>
        <taxon>Methanomicrobiaceae</taxon>
        <taxon>Methanolacinia</taxon>
    </lineage>
</organism>
<dbReference type="HOGENOM" id="CLU_071415_3_2_2"/>
<dbReference type="PANTHER" id="PTHR43428">
    <property type="entry name" value="ARSENATE REDUCTASE"/>
    <property type="match status" value="1"/>
</dbReference>
<dbReference type="STRING" id="679926.Mpet_0315"/>
<dbReference type="Proteomes" id="UP000006565">
    <property type="component" value="Chromosome"/>
</dbReference>
<feature type="domain" description="Phosphotyrosine protein phosphatase I" evidence="2">
    <location>
        <begin position="8"/>
        <end position="136"/>
    </location>
</feature>
<sequence length="139" mass="15423">MRIVNENRSVLFICTHNSVRSFMAEYIGRSKYPDIVFRSAGIYPLEPDPAAGAVLKEEGIDTGDHRPSTIGSYSGDCFDLIVFMCPHAMRNAYSLPKSKEILLHEISVPAGGTGNLSGFRELRDSLKVFIDEIAETIRI</sequence>